<name>A0A6P1ZCT1_9BACT</name>
<dbReference type="OrthoDB" id="5455222at2"/>
<sequence length="162" mass="19530">MQNAIQDISRLMQFENWIRFYFIREEDDTLYVRIPDEAVKRIEEEYPLYISIVEELNNKPIDYEKSMATLCKQVVTIFEGDKYPFGISGDVFDTKDFQAEMHLFNVWVQSHESQLDQAFMDFSTWQEIFGEWRQDDRVKEYFEKLRKHAINTTVKCESDTVH</sequence>
<dbReference type="Proteomes" id="UP000434052">
    <property type="component" value="Unassembled WGS sequence"/>
</dbReference>
<organism evidence="1 2">
    <name type="scientific">Oceanidesulfovibrio marinus</name>
    <dbReference type="NCBI Taxonomy" id="370038"/>
    <lineage>
        <taxon>Bacteria</taxon>
        <taxon>Pseudomonadati</taxon>
        <taxon>Thermodesulfobacteriota</taxon>
        <taxon>Desulfovibrionia</taxon>
        <taxon>Desulfovibrionales</taxon>
        <taxon>Desulfovibrionaceae</taxon>
        <taxon>Oceanidesulfovibrio</taxon>
    </lineage>
</organism>
<accession>A0A6P1ZCT1</accession>
<comment type="caution">
    <text evidence="1">The sequence shown here is derived from an EMBL/GenBank/DDBJ whole genome shotgun (WGS) entry which is preliminary data.</text>
</comment>
<gene>
    <name evidence="1" type="ORF">DQK91_19990</name>
</gene>
<protein>
    <submittedName>
        <fullName evidence="1">Uncharacterized protein</fullName>
    </submittedName>
</protein>
<evidence type="ECO:0000313" key="2">
    <source>
        <dbReference type="Proteomes" id="UP000434052"/>
    </source>
</evidence>
<dbReference type="AlphaFoldDB" id="A0A6P1ZCT1"/>
<reference evidence="1 2" key="1">
    <citation type="submission" date="2018-06" db="EMBL/GenBank/DDBJ databases">
        <title>Complete genome of Desulfovibrio marinus P48SEP.</title>
        <authorList>
            <person name="Crispim J.S."/>
            <person name="Vidigal P.M.P."/>
            <person name="Silva L.C.F."/>
            <person name="Araujo L.C."/>
            <person name="Laguardia C.N."/>
            <person name="Dias R.S."/>
            <person name="Sousa M.P."/>
            <person name="Paula S.O."/>
            <person name="Silva C."/>
        </authorList>
    </citation>
    <scope>NUCLEOTIDE SEQUENCE [LARGE SCALE GENOMIC DNA]</scope>
    <source>
        <strain evidence="1 2">P48SEP</strain>
    </source>
</reference>
<proteinExistence type="predicted"/>
<evidence type="ECO:0000313" key="1">
    <source>
        <dbReference type="EMBL" id="TVM30864.1"/>
    </source>
</evidence>
<dbReference type="EMBL" id="QMIF01000019">
    <property type="protein sequence ID" value="TVM30864.1"/>
    <property type="molecule type" value="Genomic_DNA"/>
</dbReference>